<proteinExistence type="predicted"/>
<dbReference type="RefSeq" id="WP_003080352.1">
    <property type="nucleotide sequence ID" value="NZ_AEUW02000001.1"/>
</dbReference>
<feature type="transmembrane region" description="Helical" evidence="1">
    <location>
        <begin position="248"/>
        <end position="266"/>
    </location>
</feature>
<dbReference type="EMBL" id="AEUW02000001">
    <property type="protein sequence ID" value="EHJ52380.1"/>
    <property type="molecule type" value="Genomic_DNA"/>
</dbReference>
<feature type="transmembrane region" description="Helical" evidence="1">
    <location>
        <begin position="222"/>
        <end position="241"/>
    </location>
</feature>
<dbReference type="Proteomes" id="UP000003573">
    <property type="component" value="Unassembled WGS sequence"/>
</dbReference>
<protein>
    <recommendedName>
        <fullName evidence="4">O-antigen ligase</fullName>
    </recommendedName>
</protein>
<feature type="transmembrane region" description="Helical" evidence="1">
    <location>
        <begin position="132"/>
        <end position="149"/>
    </location>
</feature>
<evidence type="ECO:0000256" key="1">
    <source>
        <dbReference type="SAM" id="Phobius"/>
    </source>
</evidence>
<feature type="transmembrane region" description="Helical" evidence="1">
    <location>
        <begin position="169"/>
        <end position="187"/>
    </location>
</feature>
<keyword evidence="1" id="KW-0472">Membrane</keyword>
<accession>G5JVU9</accession>
<feature type="transmembrane region" description="Helical" evidence="1">
    <location>
        <begin position="84"/>
        <end position="104"/>
    </location>
</feature>
<comment type="caution">
    <text evidence="2">The sequence shown here is derived from an EMBL/GenBank/DDBJ whole genome shotgun (WGS) entry which is preliminary data.</text>
</comment>
<evidence type="ECO:0000313" key="2">
    <source>
        <dbReference type="EMBL" id="EHJ52380.1"/>
    </source>
</evidence>
<keyword evidence="3" id="KW-1185">Reference proteome</keyword>
<gene>
    <name evidence="2" type="ORF">STRMA_1117</name>
</gene>
<feature type="transmembrane region" description="Helical" evidence="1">
    <location>
        <begin position="324"/>
        <end position="341"/>
    </location>
</feature>
<feature type="transmembrane region" description="Helical" evidence="1">
    <location>
        <begin position="28"/>
        <end position="46"/>
    </location>
</feature>
<dbReference type="STRING" id="764298.STRMA_1117"/>
<name>G5JVU9_9STRE</name>
<evidence type="ECO:0008006" key="4">
    <source>
        <dbReference type="Google" id="ProtNLM"/>
    </source>
</evidence>
<feature type="transmembrane region" description="Helical" evidence="1">
    <location>
        <begin position="348"/>
        <end position="363"/>
    </location>
</feature>
<feature type="transmembrane region" description="Helical" evidence="1">
    <location>
        <begin position="55"/>
        <end position="72"/>
    </location>
</feature>
<organism evidence="2 3">
    <name type="scientific">Streptococcus macacae NCTC 11558</name>
    <dbReference type="NCBI Taxonomy" id="764298"/>
    <lineage>
        <taxon>Bacteria</taxon>
        <taxon>Bacillati</taxon>
        <taxon>Bacillota</taxon>
        <taxon>Bacilli</taxon>
        <taxon>Lactobacillales</taxon>
        <taxon>Streptococcaceae</taxon>
        <taxon>Streptococcus</taxon>
    </lineage>
</organism>
<sequence>MIDRHSRKHSINRLIESWPFLGNKPVNYYRYFYTLAVIVAIYTYFFKRYIPGDSYQLYTIFSLCLSLLAFIWHTYLTKLTLKKAYAIFASLVFIILMPSSFYLLDHSSDFSILSFFLLSVSIDPKQTDLIRFLFYAKFFLAIGVLFFYVRGQLPDVTSYRASLHLVRHSYGFMHPNSLSMFAASLLYDFSLMKEKSTNLLETLSMILFSLLIYSITDSRTGLMAFILVIFCSVFKTQLLKVELSGDVLFVDIIIIFIVGTALSYFYKAGSPLSSVLNKAFTGRLSNAHRYLLKYSFSLTPRKIPDLHYADGSRIFNENFYVDSLMRQGLFVYLLFPIMIGFQLMKKNITLYHFILILATFMTAMMEDYGVSFCISSIMLFDYFSISRKPRSIGARI</sequence>
<keyword evidence="1" id="KW-1133">Transmembrane helix</keyword>
<keyword evidence="1" id="KW-0812">Transmembrane</keyword>
<dbReference type="AlphaFoldDB" id="G5JVU9"/>
<reference evidence="2 3" key="1">
    <citation type="journal article" date="2014" name="Int. J. Syst. Evol. Microbiol.">
        <title>Phylogenomics and the dynamic genome evolution of the genus Streptococcus.</title>
        <authorList>
            <consortium name="The Broad Institute Genome Sequencing Platform"/>
            <person name="Richards V.P."/>
            <person name="Palmer S.R."/>
            <person name="Pavinski Bitar P.D."/>
            <person name="Qin X."/>
            <person name="Weinstock G.M."/>
            <person name="Highlander S.K."/>
            <person name="Town C.D."/>
            <person name="Burne R.A."/>
            <person name="Stanhope M.J."/>
        </authorList>
    </citation>
    <scope>NUCLEOTIDE SEQUENCE [LARGE SCALE GENOMIC DNA]</scope>
    <source>
        <strain evidence="2 3">NCTC 11558</strain>
    </source>
</reference>
<evidence type="ECO:0000313" key="3">
    <source>
        <dbReference type="Proteomes" id="UP000003573"/>
    </source>
</evidence>